<dbReference type="SMART" id="SM00173">
    <property type="entry name" value="RAS"/>
    <property type="match status" value="1"/>
</dbReference>
<dbReference type="GO" id="GO:0005525">
    <property type="term" value="F:GTP binding"/>
    <property type="evidence" value="ECO:0007669"/>
    <property type="project" value="UniProtKB-KW"/>
</dbReference>
<dbReference type="SUPFAM" id="SSF52540">
    <property type="entry name" value="P-loop containing nucleoside triphosphate hydrolases"/>
    <property type="match status" value="1"/>
</dbReference>
<comment type="caution">
    <text evidence="3">The sequence shown here is derived from an EMBL/GenBank/DDBJ whole genome shotgun (WGS) entry which is preliminary data.</text>
</comment>
<dbReference type="InterPro" id="IPR001806">
    <property type="entry name" value="Small_GTPase"/>
</dbReference>
<dbReference type="SMART" id="SM00175">
    <property type="entry name" value="RAB"/>
    <property type="match status" value="1"/>
</dbReference>
<dbReference type="InterPro" id="IPR027417">
    <property type="entry name" value="P-loop_NTPase"/>
</dbReference>
<dbReference type="PANTHER" id="PTHR47977">
    <property type="entry name" value="RAS-RELATED PROTEIN RAB"/>
    <property type="match status" value="1"/>
</dbReference>
<evidence type="ECO:0000313" key="4">
    <source>
        <dbReference type="Proteomes" id="UP000183815"/>
    </source>
</evidence>
<keyword evidence="1" id="KW-0547">Nucleotide-binding</keyword>
<dbReference type="PROSITE" id="PS51421">
    <property type="entry name" value="RAS"/>
    <property type="match status" value="1"/>
</dbReference>
<accession>A0A1J5THQ3</accession>
<organism evidence="3 4">
    <name type="scientific">Marine Group III euryarchaeote CG-Bathy1</name>
    <dbReference type="NCBI Taxonomy" id="1889001"/>
    <lineage>
        <taxon>Archaea</taxon>
        <taxon>Methanobacteriati</taxon>
        <taxon>Thermoplasmatota</taxon>
        <taxon>Thermoplasmata</taxon>
        <taxon>Candidatus Thermoprofundales</taxon>
    </lineage>
</organism>
<dbReference type="InterPro" id="IPR050227">
    <property type="entry name" value="Rab"/>
</dbReference>
<keyword evidence="2" id="KW-0342">GTP-binding</keyword>
<dbReference type="Proteomes" id="UP000183815">
    <property type="component" value="Unassembled WGS sequence"/>
</dbReference>
<dbReference type="CDD" id="cd00154">
    <property type="entry name" value="Rab"/>
    <property type="match status" value="1"/>
</dbReference>
<sequence length="175" mass="19777">MNDEEKPKKKILVLGNYGVGKTSLIKQCINEDFDDQYLTTLGTNIALKDISIRFGGEKADVDVELELWDIAGNKTIADVKREFYKDANGAIIVADLSKEKSVDECENWIKATYQIIDKIPFIFVGNKYDLISKEDIDMEKIQALASKYNTHFILTSAKFGDNSNEAFHEIAERVS</sequence>
<evidence type="ECO:0000256" key="2">
    <source>
        <dbReference type="ARBA" id="ARBA00023134"/>
    </source>
</evidence>
<dbReference type="FunFam" id="3.40.50.300:FF:001447">
    <property type="entry name" value="Ras-related protein Rab-1B"/>
    <property type="match status" value="1"/>
</dbReference>
<gene>
    <name evidence="3" type="ORF">BEU04_02010</name>
</gene>
<dbReference type="NCBIfam" id="TIGR00231">
    <property type="entry name" value="small_GTP"/>
    <property type="match status" value="1"/>
</dbReference>
<dbReference type="EMBL" id="MIYU01000016">
    <property type="protein sequence ID" value="OIR15696.1"/>
    <property type="molecule type" value="Genomic_DNA"/>
</dbReference>
<evidence type="ECO:0000313" key="3">
    <source>
        <dbReference type="EMBL" id="OIR15696.1"/>
    </source>
</evidence>
<dbReference type="PROSITE" id="PS51419">
    <property type="entry name" value="RAB"/>
    <property type="match status" value="1"/>
</dbReference>
<proteinExistence type="predicted"/>
<dbReference type="Gene3D" id="3.40.50.300">
    <property type="entry name" value="P-loop containing nucleotide triphosphate hydrolases"/>
    <property type="match status" value="1"/>
</dbReference>
<dbReference type="Pfam" id="PF00071">
    <property type="entry name" value="Ras"/>
    <property type="match status" value="1"/>
</dbReference>
<dbReference type="InterPro" id="IPR005225">
    <property type="entry name" value="Small_GTP-bd"/>
</dbReference>
<reference evidence="3 4" key="1">
    <citation type="submission" date="2016-08" db="EMBL/GenBank/DDBJ databases">
        <title>New Insights into Marine Group III Euryarchaeota, from dark to light.</title>
        <authorList>
            <person name="Haro-Moreno J.M."/>
            <person name="Rodriguez-Valera F."/>
            <person name="Lopez-Garcia P."/>
            <person name="Moreira D."/>
            <person name="Martin-Cuadrado A.B."/>
        </authorList>
    </citation>
    <scope>NUCLEOTIDE SEQUENCE [LARGE SCALE GENOMIC DNA]</scope>
    <source>
        <strain evidence="3">CG-Bathy1</strain>
    </source>
</reference>
<dbReference type="GO" id="GO:0003924">
    <property type="term" value="F:GTPase activity"/>
    <property type="evidence" value="ECO:0007669"/>
    <property type="project" value="InterPro"/>
</dbReference>
<dbReference type="PRINTS" id="PR00449">
    <property type="entry name" value="RASTRNSFRMNG"/>
</dbReference>
<name>A0A1J5THQ3_9ARCH</name>
<dbReference type="AlphaFoldDB" id="A0A1J5THQ3"/>
<protein>
    <recommendedName>
        <fullName evidence="5">GTP-binding protein</fullName>
    </recommendedName>
</protein>
<evidence type="ECO:0000256" key="1">
    <source>
        <dbReference type="ARBA" id="ARBA00022741"/>
    </source>
</evidence>
<evidence type="ECO:0008006" key="5">
    <source>
        <dbReference type="Google" id="ProtNLM"/>
    </source>
</evidence>